<gene>
    <name evidence="2" type="ORF">F9B16_29580</name>
</gene>
<organism evidence="2 3">
    <name type="scientific">Actinomadura montaniterrae</name>
    <dbReference type="NCBI Taxonomy" id="1803903"/>
    <lineage>
        <taxon>Bacteria</taxon>
        <taxon>Bacillati</taxon>
        <taxon>Actinomycetota</taxon>
        <taxon>Actinomycetes</taxon>
        <taxon>Streptosporangiales</taxon>
        <taxon>Thermomonosporaceae</taxon>
        <taxon>Actinomadura</taxon>
    </lineage>
</organism>
<feature type="transmembrane region" description="Helical" evidence="1">
    <location>
        <begin position="85"/>
        <end position="110"/>
    </location>
</feature>
<evidence type="ECO:0000313" key="2">
    <source>
        <dbReference type="EMBL" id="KAB2372741.1"/>
    </source>
</evidence>
<name>A0A6L3VVB3_9ACTN</name>
<keyword evidence="3" id="KW-1185">Reference proteome</keyword>
<protein>
    <submittedName>
        <fullName evidence="2">Uncharacterized protein</fullName>
    </submittedName>
</protein>
<dbReference type="OrthoDB" id="5198607at2"/>
<dbReference type="EMBL" id="WBMR01000106">
    <property type="protein sequence ID" value="KAB2372741.1"/>
    <property type="molecule type" value="Genomic_DNA"/>
</dbReference>
<reference evidence="2 3" key="1">
    <citation type="submission" date="2019-09" db="EMBL/GenBank/DDBJ databases">
        <title>Actinomadura physcomitrii sp. nov., a novel actinomycete isolated from moss [Physcomitrium sphaericum (Ludw) Fuernr].</title>
        <authorList>
            <person name="Liu C."/>
            <person name="Zhuang X."/>
        </authorList>
    </citation>
    <scope>NUCLEOTIDE SEQUENCE [LARGE SCALE GENOMIC DNA]</scope>
    <source>
        <strain evidence="2 3">CYP1-1B</strain>
    </source>
</reference>
<dbReference type="RefSeq" id="WP_151543496.1">
    <property type="nucleotide sequence ID" value="NZ_WBMR01000106.1"/>
</dbReference>
<keyword evidence="1" id="KW-0472">Membrane</keyword>
<dbReference type="AlphaFoldDB" id="A0A6L3VVB3"/>
<proteinExistence type="predicted"/>
<evidence type="ECO:0000256" key="1">
    <source>
        <dbReference type="SAM" id="Phobius"/>
    </source>
</evidence>
<accession>A0A6L3VVB3</accession>
<feature type="transmembrane region" description="Helical" evidence="1">
    <location>
        <begin position="52"/>
        <end position="73"/>
    </location>
</feature>
<feature type="transmembrane region" description="Helical" evidence="1">
    <location>
        <begin position="7"/>
        <end position="27"/>
    </location>
</feature>
<comment type="caution">
    <text evidence="2">The sequence shown here is derived from an EMBL/GenBank/DDBJ whole genome shotgun (WGS) entry which is preliminary data.</text>
</comment>
<evidence type="ECO:0000313" key="3">
    <source>
        <dbReference type="Proteomes" id="UP000483004"/>
    </source>
</evidence>
<keyword evidence="1" id="KW-1133">Transmembrane helix</keyword>
<dbReference type="Proteomes" id="UP000483004">
    <property type="component" value="Unassembled WGS sequence"/>
</dbReference>
<keyword evidence="1" id="KW-0812">Transmembrane</keyword>
<sequence length="117" mass="12312">MDTARKGAVGLAVTALIIWAAFIVWWATDAYSAAHHLSATDWQGNHRAKVRLLYKAFVVGGLPPLGAALAWVLGPLVARSKPVPLCTAVGFLTGALGLGVAALVEFAIALSRIEFVF</sequence>